<dbReference type="PANTHER" id="PTHR33164:SF99">
    <property type="entry name" value="MARR FAMILY REGULATORY PROTEIN"/>
    <property type="match status" value="1"/>
</dbReference>
<evidence type="ECO:0000313" key="3">
    <source>
        <dbReference type="Proteomes" id="UP000250434"/>
    </source>
</evidence>
<organism evidence="2 3">
    <name type="scientific">Amycolatopsis albispora</name>
    <dbReference type="NCBI Taxonomy" id="1804986"/>
    <lineage>
        <taxon>Bacteria</taxon>
        <taxon>Bacillati</taxon>
        <taxon>Actinomycetota</taxon>
        <taxon>Actinomycetes</taxon>
        <taxon>Pseudonocardiales</taxon>
        <taxon>Pseudonocardiaceae</taxon>
        <taxon>Amycolatopsis</taxon>
    </lineage>
</organism>
<dbReference type="AlphaFoldDB" id="A0A344L9W3"/>
<dbReference type="SMART" id="SM00347">
    <property type="entry name" value="HTH_MARR"/>
    <property type="match status" value="1"/>
</dbReference>
<dbReference type="PANTHER" id="PTHR33164">
    <property type="entry name" value="TRANSCRIPTIONAL REGULATOR, MARR FAMILY"/>
    <property type="match status" value="1"/>
</dbReference>
<name>A0A344L9W3_9PSEU</name>
<dbReference type="KEGG" id="aab:A4R43_21960"/>
<reference evidence="2 3" key="1">
    <citation type="submission" date="2016-04" db="EMBL/GenBank/DDBJ databases">
        <title>Complete genome sequence and analysis of deep-sea sediment isolate, Amycolatopsis sp. WP1.</title>
        <authorList>
            <person name="Wang H."/>
            <person name="Chen S."/>
            <person name="Wu Q."/>
        </authorList>
    </citation>
    <scope>NUCLEOTIDE SEQUENCE [LARGE SCALE GENOMIC DNA]</scope>
    <source>
        <strain evidence="2 3">WP1</strain>
    </source>
</reference>
<dbReference type="Gene3D" id="1.10.10.10">
    <property type="entry name" value="Winged helix-like DNA-binding domain superfamily/Winged helix DNA-binding domain"/>
    <property type="match status" value="1"/>
</dbReference>
<dbReference type="RefSeq" id="WP_113694095.1">
    <property type="nucleotide sequence ID" value="NZ_CP015163.1"/>
</dbReference>
<evidence type="ECO:0000313" key="2">
    <source>
        <dbReference type="EMBL" id="AXB44837.1"/>
    </source>
</evidence>
<sequence>MADGELPALLALTFRAVMDGIHEQLAAEGFADVRPAHGFTFQFLSHRPDGVTAVELGEHLGVTKQAAVQLTDELEKRGYVQRRPHPVDRRSRLISLAPRGWACIERVVTLSRAAEAHWAELVGEDRLAQLSADLHTFVRDAASRRPVTLRPVW</sequence>
<keyword evidence="3" id="KW-1185">Reference proteome</keyword>
<dbReference type="InterPro" id="IPR036388">
    <property type="entry name" value="WH-like_DNA-bd_sf"/>
</dbReference>
<gene>
    <name evidence="2" type="ORF">A4R43_21960</name>
</gene>
<dbReference type="Pfam" id="PF12802">
    <property type="entry name" value="MarR_2"/>
    <property type="match status" value="1"/>
</dbReference>
<dbReference type="InterPro" id="IPR000835">
    <property type="entry name" value="HTH_MarR-typ"/>
</dbReference>
<dbReference type="PRINTS" id="PR00598">
    <property type="entry name" value="HTHMARR"/>
</dbReference>
<dbReference type="InterPro" id="IPR036390">
    <property type="entry name" value="WH_DNA-bd_sf"/>
</dbReference>
<dbReference type="OrthoDB" id="122135at2"/>
<dbReference type="PROSITE" id="PS50995">
    <property type="entry name" value="HTH_MARR_2"/>
    <property type="match status" value="1"/>
</dbReference>
<dbReference type="GO" id="GO:0006950">
    <property type="term" value="P:response to stress"/>
    <property type="evidence" value="ECO:0007669"/>
    <property type="project" value="TreeGrafter"/>
</dbReference>
<dbReference type="EMBL" id="CP015163">
    <property type="protein sequence ID" value="AXB44837.1"/>
    <property type="molecule type" value="Genomic_DNA"/>
</dbReference>
<dbReference type="InterPro" id="IPR039422">
    <property type="entry name" value="MarR/SlyA-like"/>
</dbReference>
<accession>A0A344L9W3</accession>
<dbReference type="SUPFAM" id="SSF46785">
    <property type="entry name" value="Winged helix' DNA-binding domain"/>
    <property type="match status" value="1"/>
</dbReference>
<proteinExistence type="predicted"/>
<feature type="domain" description="HTH marR-type" evidence="1">
    <location>
        <begin position="3"/>
        <end position="139"/>
    </location>
</feature>
<protein>
    <recommendedName>
        <fullName evidence="1">HTH marR-type domain-containing protein</fullName>
    </recommendedName>
</protein>
<evidence type="ECO:0000259" key="1">
    <source>
        <dbReference type="PROSITE" id="PS50995"/>
    </source>
</evidence>
<dbReference type="Proteomes" id="UP000250434">
    <property type="component" value="Chromosome"/>
</dbReference>
<dbReference type="GO" id="GO:0003700">
    <property type="term" value="F:DNA-binding transcription factor activity"/>
    <property type="evidence" value="ECO:0007669"/>
    <property type="project" value="InterPro"/>
</dbReference>